<name>A0ABW3LJJ2_9BACI</name>
<keyword evidence="2" id="KW-0472">Membrane</keyword>
<feature type="compositionally biased region" description="Basic and acidic residues" evidence="1">
    <location>
        <begin position="131"/>
        <end position="145"/>
    </location>
</feature>
<sequence length="219" mass="25115">MSDFDNYSRVNKFEKRRKNTKSISILLILGSILIIVLLGMWIFGGDDEESDAQPTDTEINEDETNENTDEDTVDEDTSSEEGNTTEEDGDSNEEENDANNNVDVEEAEPTDDENVLEAYTGDWQPVGTDQEGEHTTTYEEGSQDRNEMEQAIRVATRLQEGNMTTWWLENGGDQKVIATVSNKDESENYRVYLSWIDNQGWQPTKVEILKENDQKYRFE</sequence>
<accession>A0ABW3LJJ2</accession>
<feature type="transmembrane region" description="Helical" evidence="2">
    <location>
        <begin position="21"/>
        <end position="43"/>
    </location>
</feature>
<protein>
    <submittedName>
        <fullName evidence="4">YrrS family protein</fullName>
    </submittedName>
</protein>
<dbReference type="Proteomes" id="UP001597040">
    <property type="component" value="Unassembled WGS sequence"/>
</dbReference>
<reference evidence="5" key="1">
    <citation type="journal article" date="2019" name="Int. J. Syst. Evol. Microbiol.">
        <title>The Global Catalogue of Microorganisms (GCM) 10K type strain sequencing project: providing services to taxonomists for standard genome sequencing and annotation.</title>
        <authorList>
            <consortium name="The Broad Institute Genomics Platform"/>
            <consortium name="The Broad Institute Genome Sequencing Center for Infectious Disease"/>
            <person name="Wu L."/>
            <person name="Ma J."/>
        </authorList>
    </citation>
    <scope>NUCLEOTIDE SEQUENCE [LARGE SCALE GENOMIC DNA]</scope>
    <source>
        <strain evidence="5">CCUG 56754</strain>
    </source>
</reference>
<keyword evidence="2" id="KW-0812">Transmembrane</keyword>
<feature type="region of interest" description="Disordered" evidence="1">
    <location>
        <begin position="48"/>
        <end position="145"/>
    </location>
</feature>
<evidence type="ECO:0000256" key="2">
    <source>
        <dbReference type="SAM" id="Phobius"/>
    </source>
</evidence>
<feature type="compositionally biased region" description="Acidic residues" evidence="1">
    <location>
        <begin position="58"/>
        <end position="115"/>
    </location>
</feature>
<dbReference type="InterPro" id="IPR009988">
    <property type="entry name" value="DUF1510"/>
</dbReference>
<dbReference type="RefSeq" id="WP_390361659.1">
    <property type="nucleotide sequence ID" value="NZ_JBHTKJ010000021.1"/>
</dbReference>
<evidence type="ECO:0000259" key="3">
    <source>
        <dbReference type="Pfam" id="PF07423"/>
    </source>
</evidence>
<keyword evidence="5" id="KW-1185">Reference proteome</keyword>
<evidence type="ECO:0000256" key="1">
    <source>
        <dbReference type="SAM" id="MobiDB-lite"/>
    </source>
</evidence>
<proteinExistence type="predicted"/>
<evidence type="ECO:0000313" key="5">
    <source>
        <dbReference type="Proteomes" id="UP001597040"/>
    </source>
</evidence>
<evidence type="ECO:0000313" key="4">
    <source>
        <dbReference type="EMBL" id="MFD1038565.1"/>
    </source>
</evidence>
<feature type="domain" description="DUF1510" evidence="3">
    <location>
        <begin position="119"/>
        <end position="208"/>
    </location>
</feature>
<dbReference type="Pfam" id="PF07423">
    <property type="entry name" value="DUF1510"/>
    <property type="match status" value="1"/>
</dbReference>
<gene>
    <name evidence="4" type="ORF">ACFQ3N_09185</name>
</gene>
<comment type="caution">
    <text evidence="4">The sequence shown here is derived from an EMBL/GenBank/DDBJ whole genome shotgun (WGS) entry which is preliminary data.</text>
</comment>
<keyword evidence="2" id="KW-1133">Transmembrane helix</keyword>
<organism evidence="4 5">
    <name type="scientific">Virgibacillus byunsanensis</name>
    <dbReference type="NCBI Taxonomy" id="570945"/>
    <lineage>
        <taxon>Bacteria</taxon>
        <taxon>Bacillati</taxon>
        <taxon>Bacillota</taxon>
        <taxon>Bacilli</taxon>
        <taxon>Bacillales</taxon>
        <taxon>Bacillaceae</taxon>
        <taxon>Virgibacillus</taxon>
    </lineage>
</organism>
<dbReference type="EMBL" id="JBHTKJ010000021">
    <property type="protein sequence ID" value="MFD1038565.1"/>
    <property type="molecule type" value="Genomic_DNA"/>
</dbReference>